<evidence type="ECO:0000256" key="2">
    <source>
        <dbReference type="ARBA" id="ARBA00022676"/>
    </source>
</evidence>
<dbReference type="InterPro" id="IPR010610">
    <property type="entry name" value="EryCIII-like_C"/>
</dbReference>
<dbReference type="GO" id="GO:0017000">
    <property type="term" value="P:antibiotic biosynthetic process"/>
    <property type="evidence" value="ECO:0007669"/>
    <property type="project" value="UniProtKB-ARBA"/>
</dbReference>
<evidence type="ECO:0000259" key="5">
    <source>
        <dbReference type="Pfam" id="PF21036"/>
    </source>
</evidence>
<accession>A0A3M2M2Z9</accession>
<dbReference type="Pfam" id="PF21036">
    <property type="entry name" value="EryCIII-like_N"/>
    <property type="match status" value="1"/>
</dbReference>
<dbReference type="GO" id="GO:0016758">
    <property type="term" value="F:hexosyltransferase activity"/>
    <property type="evidence" value="ECO:0007669"/>
    <property type="project" value="UniProtKB-ARBA"/>
</dbReference>
<keyword evidence="3" id="KW-0808">Transferase</keyword>
<reference evidence="6 7" key="1">
    <citation type="submission" date="2018-10" db="EMBL/GenBank/DDBJ databases">
        <title>Isolation from soil.</title>
        <authorList>
            <person name="Hu J."/>
        </authorList>
    </citation>
    <scope>NUCLEOTIDE SEQUENCE [LARGE SCALE GENOMIC DNA]</scope>
    <source>
        <strain evidence="6 7">NEAU-Ht49</strain>
    </source>
</reference>
<dbReference type="InterPro" id="IPR050426">
    <property type="entry name" value="Glycosyltransferase_28"/>
</dbReference>
<dbReference type="InterPro" id="IPR048284">
    <property type="entry name" value="EryCIII-like_N"/>
</dbReference>
<evidence type="ECO:0000259" key="4">
    <source>
        <dbReference type="Pfam" id="PF06722"/>
    </source>
</evidence>
<organism evidence="6 7">
    <name type="scientific">Actinomadura harenae</name>
    <dbReference type="NCBI Taxonomy" id="2483351"/>
    <lineage>
        <taxon>Bacteria</taxon>
        <taxon>Bacillati</taxon>
        <taxon>Actinomycetota</taxon>
        <taxon>Actinomycetes</taxon>
        <taxon>Streptosporangiales</taxon>
        <taxon>Thermomonosporaceae</taxon>
        <taxon>Actinomadura</taxon>
    </lineage>
</organism>
<evidence type="ECO:0000313" key="6">
    <source>
        <dbReference type="EMBL" id="RMI43173.1"/>
    </source>
</evidence>
<dbReference type="AlphaFoldDB" id="A0A3M2M2Z9"/>
<gene>
    <name evidence="6" type="ORF">EBO15_17205</name>
</gene>
<feature type="domain" description="Erythromycin biosynthesis protein CIII-like C-terminal" evidence="4">
    <location>
        <begin position="280"/>
        <end position="414"/>
    </location>
</feature>
<evidence type="ECO:0000256" key="3">
    <source>
        <dbReference type="ARBA" id="ARBA00022679"/>
    </source>
</evidence>
<dbReference type="GO" id="GO:0008194">
    <property type="term" value="F:UDP-glycosyltransferase activity"/>
    <property type="evidence" value="ECO:0007669"/>
    <property type="project" value="InterPro"/>
</dbReference>
<dbReference type="OrthoDB" id="5488434at2"/>
<keyword evidence="2" id="KW-0328">Glycosyltransferase</keyword>
<dbReference type="Pfam" id="PF06722">
    <property type="entry name" value="EryCIII-like_C"/>
    <property type="match status" value="1"/>
</dbReference>
<sequence length="435" mass="47125">MATTHVTYVRGGHMRVLFTVSSWRGHYFCMVPLGWALQAAGHDVRFACPPDQTASIDGAGLVAVPVLDSVDWLVMARLSNYLEIVRGNREGLPLHPYTGRRVRRLDEFDPLPEALAFRERTQEAIRRSYDAAVDYARRWRPDLVIHDLTAPEGMLAAEVTGVPSVYHPPGLFGTAETEPGVDLGDGDKTGSFRRYGQEHYRTGRIRYAVDPSPDSAVPPMGSTLRLGMRYLPYNGPAVQPDWLREPRSRDRVCIVWGSSAAFEAEAEPTLNAAVEAALANGAEVVLTTSEAQRKELTGLPSEVRVLVGFPLNLLLEASDMVIHHGSVNTLMTAAAAGVPQLPTPFTDEQATVSGRIARTGAALPIRAVKADAERIAAGVETLLKGDAHREAALRLREVIAAQPSPLDMVAPLERLVREGVLTAADVPSAAARAGR</sequence>
<dbReference type="PANTHER" id="PTHR48050:SF13">
    <property type="entry name" value="STEROL 3-BETA-GLUCOSYLTRANSFERASE UGT80A2"/>
    <property type="match status" value="1"/>
</dbReference>
<dbReference type="CDD" id="cd03784">
    <property type="entry name" value="GT1_Gtf-like"/>
    <property type="match status" value="1"/>
</dbReference>
<evidence type="ECO:0000256" key="1">
    <source>
        <dbReference type="ARBA" id="ARBA00006962"/>
    </source>
</evidence>
<dbReference type="EMBL" id="RFFG01000027">
    <property type="protein sequence ID" value="RMI43173.1"/>
    <property type="molecule type" value="Genomic_DNA"/>
</dbReference>
<feature type="domain" description="Erythromycin biosynthesis protein CIII-like N-terminal" evidence="5">
    <location>
        <begin position="35"/>
        <end position="257"/>
    </location>
</feature>
<dbReference type="Gene3D" id="3.40.50.2000">
    <property type="entry name" value="Glycogen Phosphorylase B"/>
    <property type="match status" value="2"/>
</dbReference>
<proteinExistence type="inferred from homology"/>
<dbReference type="SUPFAM" id="SSF53756">
    <property type="entry name" value="UDP-Glycosyltransferase/glycogen phosphorylase"/>
    <property type="match status" value="1"/>
</dbReference>
<comment type="similarity">
    <text evidence="1">Belongs to the glycosyltransferase 28 family.</text>
</comment>
<dbReference type="PANTHER" id="PTHR48050">
    <property type="entry name" value="STEROL 3-BETA-GLUCOSYLTRANSFERASE"/>
    <property type="match status" value="1"/>
</dbReference>
<dbReference type="Proteomes" id="UP000282674">
    <property type="component" value="Unassembled WGS sequence"/>
</dbReference>
<name>A0A3M2M2Z9_9ACTN</name>
<protein>
    <submittedName>
        <fullName evidence="6">DUF1205 domain-containing protein</fullName>
    </submittedName>
</protein>
<comment type="caution">
    <text evidence="6">The sequence shown here is derived from an EMBL/GenBank/DDBJ whole genome shotgun (WGS) entry which is preliminary data.</text>
</comment>
<dbReference type="InterPro" id="IPR002213">
    <property type="entry name" value="UDP_glucos_trans"/>
</dbReference>
<keyword evidence="7" id="KW-1185">Reference proteome</keyword>
<dbReference type="RefSeq" id="WP_122195404.1">
    <property type="nucleotide sequence ID" value="NZ_JBHSKC010000013.1"/>
</dbReference>
<evidence type="ECO:0000313" key="7">
    <source>
        <dbReference type="Proteomes" id="UP000282674"/>
    </source>
</evidence>